<protein>
    <submittedName>
        <fullName evidence="1">Uncharacterized protein</fullName>
    </submittedName>
</protein>
<organism evidence="1">
    <name type="scientific">viral metagenome</name>
    <dbReference type="NCBI Taxonomy" id="1070528"/>
    <lineage>
        <taxon>unclassified sequences</taxon>
        <taxon>metagenomes</taxon>
        <taxon>organismal metagenomes</taxon>
    </lineage>
</organism>
<sequence>MERPHPQRHMIVFDPEEHLRQTRAIAKNKMKKQRRVKRKSLLCVKSLDFGNIIPFDPKSHIRPEEIVSNVLTKIRHNHKIVVYENNNKNDQNDNEIDETNERFKITAKFFCDIIKEYAVNYIYQYRLGVTRAIFKNLHDLWSEEFLPDVYQTEVYSLKFYSEIEKMLIRVVLNNLEKLDWEFV</sequence>
<reference evidence="1" key="1">
    <citation type="journal article" date="2020" name="Nature">
        <title>Giant virus diversity and host interactions through global metagenomics.</title>
        <authorList>
            <person name="Schulz F."/>
            <person name="Roux S."/>
            <person name="Paez-Espino D."/>
            <person name="Jungbluth S."/>
            <person name="Walsh D.A."/>
            <person name="Denef V.J."/>
            <person name="McMahon K.D."/>
            <person name="Konstantinidis K.T."/>
            <person name="Eloe-Fadrosh E.A."/>
            <person name="Kyrpides N.C."/>
            <person name="Woyke T."/>
        </authorList>
    </citation>
    <scope>NUCLEOTIDE SEQUENCE</scope>
    <source>
        <strain evidence="1">GVMAG-S-1004661-13</strain>
    </source>
</reference>
<proteinExistence type="predicted"/>
<evidence type="ECO:0000313" key="1">
    <source>
        <dbReference type="EMBL" id="QHS77303.1"/>
    </source>
</evidence>
<accession>A0A6C0ACZ0</accession>
<dbReference type="AlphaFoldDB" id="A0A6C0ACZ0"/>
<name>A0A6C0ACZ0_9ZZZZ</name>
<dbReference type="EMBL" id="MN740544">
    <property type="protein sequence ID" value="QHS77303.1"/>
    <property type="molecule type" value="Genomic_DNA"/>
</dbReference>